<protein>
    <recommendedName>
        <fullName evidence="6 13">Phosphoglycerate kinase</fullName>
        <ecNumber evidence="5 13">2.7.2.3</ecNumber>
    </recommendedName>
</protein>
<dbReference type="GO" id="GO:0043531">
    <property type="term" value="F:ADP binding"/>
    <property type="evidence" value="ECO:0007669"/>
    <property type="project" value="TreeGrafter"/>
</dbReference>
<evidence type="ECO:0000256" key="5">
    <source>
        <dbReference type="ARBA" id="ARBA00013061"/>
    </source>
</evidence>
<evidence type="ECO:0000256" key="1">
    <source>
        <dbReference type="ARBA" id="ARBA00000642"/>
    </source>
</evidence>
<dbReference type="PIRSF" id="PIRSF000724">
    <property type="entry name" value="Pgk"/>
    <property type="match status" value="1"/>
</dbReference>
<dbReference type="AlphaFoldDB" id="A0AAE4Z8X8"/>
<evidence type="ECO:0000256" key="13">
    <source>
        <dbReference type="HAMAP-Rule" id="MF_00145"/>
    </source>
</evidence>
<dbReference type="FunFam" id="3.40.50.1260:FF:000031">
    <property type="entry name" value="Phosphoglycerate kinase 1"/>
    <property type="match status" value="1"/>
</dbReference>
<evidence type="ECO:0000256" key="15">
    <source>
        <dbReference type="PIRSR" id="PIRSR000724-2"/>
    </source>
</evidence>
<feature type="binding site" evidence="14">
    <location>
        <position position="37"/>
    </location>
    <ligand>
        <name>(2R)-3-phosphoglycerate</name>
        <dbReference type="ChEBI" id="CHEBI:58272"/>
    </ligand>
</feature>
<dbReference type="Pfam" id="PF00162">
    <property type="entry name" value="PGK"/>
    <property type="match status" value="1"/>
</dbReference>
<feature type="binding site" evidence="13 15">
    <location>
        <position position="322"/>
    </location>
    <ligand>
        <name>ATP</name>
        <dbReference type="ChEBI" id="CHEBI:30616"/>
    </ligand>
</feature>
<evidence type="ECO:0000256" key="16">
    <source>
        <dbReference type="RuleBase" id="RU000532"/>
    </source>
</evidence>
<feature type="binding site" evidence="13 15">
    <location>
        <position position="203"/>
    </location>
    <ligand>
        <name>ATP</name>
        <dbReference type="ChEBI" id="CHEBI:30616"/>
    </ligand>
</feature>
<dbReference type="EC" id="2.7.2.3" evidence="5 13"/>
<dbReference type="Proteomes" id="UP000702544">
    <property type="component" value="Unassembled WGS sequence"/>
</dbReference>
<comment type="subcellular location">
    <subcellularLocation>
        <location evidence="13">Cytoplasm</location>
    </subcellularLocation>
</comment>
<keyword evidence="8 13" id="KW-0808">Transferase</keyword>
<comment type="catalytic activity">
    <reaction evidence="1 13 16">
        <text>(2R)-3-phosphoglycerate + ATP = (2R)-3-phospho-glyceroyl phosphate + ADP</text>
        <dbReference type="Rhea" id="RHEA:14801"/>
        <dbReference type="ChEBI" id="CHEBI:30616"/>
        <dbReference type="ChEBI" id="CHEBI:57604"/>
        <dbReference type="ChEBI" id="CHEBI:58272"/>
        <dbReference type="ChEBI" id="CHEBI:456216"/>
        <dbReference type="EC" id="2.7.2.3"/>
    </reaction>
</comment>
<feature type="binding site" evidence="13">
    <location>
        <position position="37"/>
    </location>
    <ligand>
        <name>substrate</name>
    </ligand>
</feature>
<keyword evidence="11 13" id="KW-0067">ATP-binding</keyword>
<evidence type="ECO:0000256" key="10">
    <source>
        <dbReference type="ARBA" id="ARBA00022777"/>
    </source>
</evidence>
<evidence type="ECO:0000256" key="6">
    <source>
        <dbReference type="ARBA" id="ARBA00016471"/>
    </source>
</evidence>
<comment type="similarity">
    <text evidence="3 13 16">Belongs to the phosphoglycerate kinase family.</text>
</comment>
<dbReference type="GO" id="GO:0006094">
    <property type="term" value="P:gluconeogenesis"/>
    <property type="evidence" value="ECO:0007669"/>
    <property type="project" value="TreeGrafter"/>
</dbReference>
<dbReference type="PRINTS" id="PR00477">
    <property type="entry name" value="PHGLYCKINASE"/>
</dbReference>
<feature type="binding site" evidence="13">
    <location>
        <position position="152"/>
    </location>
    <ligand>
        <name>substrate</name>
    </ligand>
</feature>
<feature type="binding site" evidence="14">
    <location>
        <position position="119"/>
    </location>
    <ligand>
        <name>(2R)-3-phosphoglycerate</name>
        <dbReference type="ChEBI" id="CHEBI:58272"/>
    </ligand>
</feature>
<comment type="subunit">
    <text evidence="4 13">Monomer.</text>
</comment>
<organism evidence="17 18">
    <name type="scientific">Candidatus Kutchimonas denitrificans</name>
    <dbReference type="NCBI Taxonomy" id="3056748"/>
    <lineage>
        <taxon>Bacteria</taxon>
        <taxon>Pseudomonadati</taxon>
        <taxon>Gemmatimonadota</taxon>
        <taxon>Gemmatimonadia</taxon>
        <taxon>Candidatus Palauibacterales</taxon>
        <taxon>Candidatus Palauibacteraceae</taxon>
        <taxon>Candidatus Kutchimonas</taxon>
    </lineage>
</organism>
<feature type="binding site" evidence="13 14">
    <location>
        <begin position="21"/>
        <end position="23"/>
    </location>
    <ligand>
        <name>substrate</name>
    </ligand>
</feature>
<dbReference type="PANTHER" id="PTHR11406">
    <property type="entry name" value="PHOSPHOGLYCERATE KINASE"/>
    <property type="match status" value="1"/>
</dbReference>
<feature type="binding site" evidence="13">
    <location>
        <position position="119"/>
    </location>
    <ligand>
        <name>substrate</name>
    </ligand>
</feature>
<evidence type="ECO:0000256" key="3">
    <source>
        <dbReference type="ARBA" id="ARBA00008982"/>
    </source>
</evidence>
<name>A0AAE4Z8X8_9BACT</name>
<gene>
    <name evidence="13" type="primary">pgk</name>
    <name evidence="17" type="ORF">GWO12_08790</name>
</gene>
<comment type="pathway">
    <text evidence="2 13">Carbohydrate degradation; glycolysis; pyruvate from D-glyceraldehyde 3-phosphate: step 2/5.</text>
</comment>
<evidence type="ECO:0000256" key="2">
    <source>
        <dbReference type="ARBA" id="ARBA00004838"/>
    </source>
</evidence>
<evidence type="ECO:0000313" key="17">
    <source>
        <dbReference type="EMBL" id="NIR75193.1"/>
    </source>
</evidence>
<feature type="binding site" evidence="14">
    <location>
        <position position="152"/>
    </location>
    <ligand>
        <name>(2R)-3-phosphoglycerate</name>
        <dbReference type="ChEBI" id="CHEBI:58272"/>
    </ligand>
</feature>
<keyword evidence="7 13" id="KW-0963">Cytoplasm</keyword>
<dbReference type="SUPFAM" id="SSF53748">
    <property type="entry name" value="Phosphoglycerate kinase"/>
    <property type="match status" value="1"/>
</dbReference>
<dbReference type="GO" id="GO:0004618">
    <property type="term" value="F:phosphoglycerate kinase activity"/>
    <property type="evidence" value="ECO:0007669"/>
    <property type="project" value="UniProtKB-UniRule"/>
</dbReference>
<evidence type="ECO:0000256" key="14">
    <source>
        <dbReference type="PIRSR" id="PIRSR000724-1"/>
    </source>
</evidence>
<dbReference type="EMBL" id="JAACAK010000067">
    <property type="protein sequence ID" value="NIR75193.1"/>
    <property type="molecule type" value="Genomic_DNA"/>
</dbReference>
<keyword evidence="12 13" id="KW-0324">Glycolysis</keyword>
<dbReference type="PANTHER" id="PTHR11406:SF23">
    <property type="entry name" value="PHOSPHOGLYCERATE KINASE 1, CHLOROPLASTIC-RELATED"/>
    <property type="match status" value="1"/>
</dbReference>
<dbReference type="Gene3D" id="3.40.50.1260">
    <property type="entry name" value="Phosphoglycerate kinase, N-terminal domain"/>
    <property type="match status" value="2"/>
</dbReference>
<keyword evidence="10 13" id="KW-0418">Kinase</keyword>
<dbReference type="InterPro" id="IPR036043">
    <property type="entry name" value="Phosphoglycerate_kinase_sf"/>
</dbReference>
<dbReference type="HAMAP" id="MF_00145">
    <property type="entry name" value="Phosphoglyc_kinase"/>
    <property type="match status" value="1"/>
</dbReference>
<dbReference type="InterPro" id="IPR001576">
    <property type="entry name" value="Phosphoglycerate_kinase"/>
</dbReference>
<dbReference type="GO" id="GO:0005524">
    <property type="term" value="F:ATP binding"/>
    <property type="evidence" value="ECO:0007669"/>
    <property type="project" value="UniProtKB-KW"/>
</dbReference>
<dbReference type="GO" id="GO:0006096">
    <property type="term" value="P:glycolytic process"/>
    <property type="evidence" value="ECO:0007669"/>
    <property type="project" value="UniProtKB-UniRule"/>
</dbReference>
<feature type="binding site" evidence="13 14">
    <location>
        <begin position="60"/>
        <end position="63"/>
    </location>
    <ligand>
        <name>substrate</name>
    </ligand>
</feature>
<accession>A0AAE4Z8X8</accession>
<dbReference type="InterPro" id="IPR015824">
    <property type="entry name" value="Phosphoglycerate_kinase_N"/>
</dbReference>
<evidence type="ECO:0000256" key="8">
    <source>
        <dbReference type="ARBA" id="ARBA00022679"/>
    </source>
</evidence>
<sequence>MSIRQLSDAQLQGKRALIRVDYNVPLDEDGNVADDARIRATLPTLEYLRGREACLILMSHLGRPKGERVEKYSLRPVAQRLSRLLDLDVAFVEGTTTDEAREASEELKPGDVLLLENTRFDPRETANDPEMARELAALGDVFVNDAFGAAHRAHASTAGVAAFLEPAATGFLMEKELEHLGDLLEAPEPPFVVILGGAKVSGKIDLIENLLDRIDQLCIGGAMACTFLRAKGLETGRSLVEEDLIELAGELMERAGDTLMLPEDAVVAPDMENGSSSSIVGVEEVPEDQMLLDIGPRSAGKFKDIAADARTVLWNGPVGAFEHPPFGAGSRVVTQGLVEATGRGAKTVVGGGDTAAALASFGLTEKVTHVSTGGGAALEFLAGKELPGVAALTEVETT</sequence>
<feature type="binding site" evidence="13 15">
    <location>
        <begin position="351"/>
        <end position="354"/>
    </location>
    <ligand>
        <name>ATP</name>
        <dbReference type="ChEBI" id="CHEBI:30616"/>
    </ligand>
</feature>
<evidence type="ECO:0000313" key="18">
    <source>
        <dbReference type="Proteomes" id="UP000702544"/>
    </source>
</evidence>
<comment type="caution">
    <text evidence="13">Lacks conserved residue(s) required for the propagation of feature annotation.</text>
</comment>
<dbReference type="FunFam" id="3.40.50.1260:FF:000006">
    <property type="entry name" value="Phosphoglycerate kinase"/>
    <property type="match status" value="1"/>
</dbReference>
<evidence type="ECO:0000256" key="12">
    <source>
        <dbReference type="ARBA" id="ARBA00023152"/>
    </source>
</evidence>
<dbReference type="GO" id="GO:0005829">
    <property type="term" value="C:cytosol"/>
    <property type="evidence" value="ECO:0007669"/>
    <property type="project" value="TreeGrafter"/>
</dbReference>
<evidence type="ECO:0000256" key="7">
    <source>
        <dbReference type="ARBA" id="ARBA00022490"/>
    </source>
</evidence>
<evidence type="ECO:0000256" key="9">
    <source>
        <dbReference type="ARBA" id="ARBA00022741"/>
    </source>
</evidence>
<evidence type="ECO:0000256" key="11">
    <source>
        <dbReference type="ARBA" id="ARBA00022840"/>
    </source>
</evidence>
<comment type="caution">
    <text evidence="17">The sequence shown here is derived from an EMBL/GenBank/DDBJ whole genome shotgun (WGS) entry which is preliminary data.</text>
</comment>
<proteinExistence type="inferred from homology"/>
<evidence type="ECO:0000256" key="4">
    <source>
        <dbReference type="ARBA" id="ARBA00011245"/>
    </source>
</evidence>
<keyword evidence="9 13" id="KW-0547">Nucleotide-binding</keyword>
<reference evidence="17 18" key="1">
    <citation type="submission" date="2020-01" db="EMBL/GenBank/DDBJ databases">
        <title>Genomes assembled from Gulf of Kutch pelagic sediment metagenomes.</title>
        <authorList>
            <person name="Chandrashekar M."/>
            <person name="Mahajan M.S."/>
            <person name="Dave K.J."/>
            <person name="Vatsa P."/>
            <person name="Nathani N.M."/>
        </authorList>
    </citation>
    <scope>NUCLEOTIDE SEQUENCE [LARGE SCALE GENOMIC DNA]</scope>
    <source>
        <strain evidence="17">KS3-K002</strain>
    </source>
</reference>